<sequence>MIRNARSGDLAAIMEIVRKAGQEMRAENRVQWDENYPRLEDFARDVAEETLYVEEEAGRIRGFLCLNYQEPDEYRNLQWSLAEPALVLHRMAVDSAFRNRGIASALMRFGEALARNAGVRYLKSDTYSLNPQMNALFIKLDYRFVGAIQAFGRPNVFHCYEKVLIPE</sequence>
<proteinExistence type="predicted"/>
<dbReference type="InterPro" id="IPR016181">
    <property type="entry name" value="Acyl_CoA_acyltransferase"/>
</dbReference>
<dbReference type="AlphaFoldDB" id="A0A4R1RGU4"/>
<name>A0A4R1RGU4_HYDET</name>
<reference evidence="2 3" key="1">
    <citation type="submission" date="2019-03" db="EMBL/GenBank/DDBJ databases">
        <title>Genomic Encyclopedia of Type Strains, Phase IV (KMG-IV): sequencing the most valuable type-strain genomes for metagenomic binning, comparative biology and taxonomic classification.</title>
        <authorList>
            <person name="Goeker M."/>
        </authorList>
    </citation>
    <scope>NUCLEOTIDE SEQUENCE [LARGE SCALE GENOMIC DNA]</scope>
    <source>
        <strain evidence="2 3">LX-B</strain>
    </source>
</reference>
<evidence type="ECO:0000259" key="1">
    <source>
        <dbReference type="PROSITE" id="PS51186"/>
    </source>
</evidence>
<dbReference type="EMBL" id="SLUN01000017">
    <property type="protein sequence ID" value="TCL65255.1"/>
    <property type="molecule type" value="Genomic_DNA"/>
</dbReference>
<dbReference type="SUPFAM" id="SSF55729">
    <property type="entry name" value="Acyl-CoA N-acyltransferases (Nat)"/>
    <property type="match status" value="1"/>
</dbReference>
<dbReference type="PANTHER" id="PTHR43072">
    <property type="entry name" value="N-ACETYLTRANSFERASE"/>
    <property type="match status" value="1"/>
</dbReference>
<evidence type="ECO:0000313" key="3">
    <source>
        <dbReference type="Proteomes" id="UP000295008"/>
    </source>
</evidence>
<accession>A0A4R1RGU4</accession>
<keyword evidence="2" id="KW-0808">Transferase</keyword>
<evidence type="ECO:0000313" key="2">
    <source>
        <dbReference type="EMBL" id="TCL65255.1"/>
    </source>
</evidence>
<comment type="caution">
    <text evidence="2">The sequence shown here is derived from an EMBL/GenBank/DDBJ whole genome shotgun (WGS) entry which is preliminary data.</text>
</comment>
<dbReference type="PROSITE" id="PS51186">
    <property type="entry name" value="GNAT"/>
    <property type="match status" value="1"/>
</dbReference>
<dbReference type="OrthoDB" id="9796381at2"/>
<keyword evidence="3" id="KW-1185">Reference proteome</keyword>
<dbReference type="CDD" id="cd04301">
    <property type="entry name" value="NAT_SF"/>
    <property type="match status" value="1"/>
</dbReference>
<organism evidence="2 3">
    <name type="scientific">Hydrogenispora ethanolica</name>
    <dbReference type="NCBI Taxonomy" id="1082276"/>
    <lineage>
        <taxon>Bacteria</taxon>
        <taxon>Bacillati</taxon>
        <taxon>Bacillota</taxon>
        <taxon>Hydrogenispora</taxon>
    </lineage>
</organism>
<dbReference type="GO" id="GO:0016747">
    <property type="term" value="F:acyltransferase activity, transferring groups other than amino-acyl groups"/>
    <property type="evidence" value="ECO:0007669"/>
    <property type="project" value="InterPro"/>
</dbReference>
<feature type="domain" description="N-acetyltransferase" evidence="1">
    <location>
        <begin position="1"/>
        <end position="166"/>
    </location>
</feature>
<protein>
    <submittedName>
        <fullName evidence="2">Acetyltransferase (GNAT) family protein</fullName>
    </submittedName>
</protein>
<gene>
    <name evidence="2" type="ORF">EDC14_10173</name>
</gene>
<dbReference type="InterPro" id="IPR000182">
    <property type="entry name" value="GNAT_dom"/>
</dbReference>
<dbReference type="RefSeq" id="WP_132014937.1">
    <property type="nucleotide sequence ID" value="NZ_SLUN01000017.1"/>
</dbReference>
<dbReference type="Pfam" id="PF00583">
    <property type="entry name" value="Acetyltransf_1"/>
    <property type="match status" value="1"/>
</dbReference>
<dbReference type="Gene3D" id="3.40.630.30">
    <property type="match status" value="1"/>
</dbReference>
<dbReference type="Proteomes" id="UP000295008">
    <property type="component" value="Unassembled WGS sequence"/>
</dbReference>